<proteinExistence type="predicted"/>
<evidence type="ECO:0000313" key="1">
    <source>
        <dbReference type="EMBL" id="RZC70948.1"/>
    </source>
</evidence>
<dbReference type="Proteomes" id="UP000316621">
    <property type="component" value="Chromosome 7"/>
</dbReference>
<sequence length="119" mass="13165">MYPESDESEIIVSHQPNLTHTNPIFQSSETMPLVSSEMNHPDFIRSTANQIVEDNVEMRDRAIDTHVLGKLNNGAQEGSANMVLVADSGRYMGNVNVKIWLLAGRSHGGLVEYVCPIAR</sequence>
<accession>A0A4Y7KFX8</accession>
<reference evidence="1 2" key="1">
    <citation type="journal article" date="2018" name="Science">
        <title>The opium poppy genome and morphinan production.</title>
        <authorList>
            <person name="Guo L."/>
            <person name="Winzer T."/>
            <person name="Yang X."/>
            <person name="Li Y."/>
            <person name="Ning Z."/>
            <person name="He Z."/>
            <person name="Teodor R."/>
            <person name="Lu Y."/>
            <person name="Bowser T.A."/>
            <person name="Graham I.A."/>
            <person name="Ye K."/>
        </authorList>
    </citation>
    <scope>NUCLEOTIDE SEQUENCE [LARGE SCALE GENOMIC DNA]</scope>
    <source>
        <strain evidence="2">cv. HN1</strain>
        <tissue evidence="1">Leaves</tissue>
    </source>
</reference>
<keyword evidence="2" id="KW-1185">Reference proteome</keyword>
<dbReference type="Gramene" id="RZC70948">
    <property type="protein sequence ID" value="RZC70948"/>
    <property type="gene ID" value="C5167_034120"/>
</dbReference>
<gene>
    <name evidence="1" type="ORF">C5167_034120</name>
</gene>
<name>A0A4Y7KFX8_PAPSO</name>
<dbReference type="AlphaFoldDB" id="A0A4Y7KFX8"/>
<dbReference type="EMBL" id="CM010721">
    <property type="protein sequence ID" value="RZC70948.1"/>
    <property type="molecule type" value="Genomic_DNA"/>
</dbReference>
<protein>
    <submittedName>
        <fullName evidence="1">Uncharacterized protein</fullName>
    </submittedName>
</protein>
<organism evidence="1 2">
    <name type="scientific">Papaver somniferum</name>
    <name type="common">Opium poppy</name>
    <dbReference type="NCBI Taxonomy" id="3469"/>
    <lineage>
        <taxon>Eukaryota</taxon>
        <taxon>Viridiplantae</taxon>
        <taxon>Streptophyta</taxon>
        <taxon>Embryophyta</taxon>
        <taxon>Tracheophyta</taxon>
        <taxon>Spermatophyta</taxon>
        <taxon>Magnoliopsida</taxon>
        <taxon>Ranunculales</taxon>
        <taxon>Papaveraceae</taxon>
        <taxon>Papaveroideae</taxon>
        <taxon>Papaver</taxon>
    </lineage>
</organism>
<evidence type="ECO:0000313" key="2">
    <source>
        <dbReference type="Proteomes" id="UP000316621"/>
    </source>
</evidence>